<dbReference type="AlphaFoldDB" id="A0A7S1NGA2"/>
<organism evidence="3">
    <name type="scientific">Eutreptiella gymnastica</name>
    <dbReference type="NCBI Taxonomy" id="73025"/>
    <lineage>
        <taxon>Eukaryota</taxon>
        <taxon>Discoba</taxon>
        <taxon>Euglenozoa</taxon>
        <taxon>Euglenida</taxon>
        <taxon>Spirocuta</taxon>
        <taxon>Euglenophyceae</taxon>
        <taxon>Eutreptiales</taxon>
        <taxon>Eutreptiaceae</taxon>
        <taxon>Eutreptiella</taxon>
    </lineage>
</organism>
<feature type="region of interest" description="Disordered" evidence="1">
    <location>
        <begin position="33"/>
        <end position="69"/>
    </location>
</feature>
<feature type="signal peptide" evidence="2">
    <location>
        <begin position="1"/>
        <end position="26"/>
    </location>
</feature>
<protein>
    <submittedName>
        <fullName evidence="3">Uncharacterized protein</fullName>
    </submittedName>
</protein>
<feature type="compositionally biased region" description="Low complexity" evidence="1">
    <location>
        <begin position="58"/>
        <end position="68"/>
    </location>
</feature>
<reference evidence="3" key="1">
    <citation type="submission" date="2021-01" db="EMBL/GenBank/DDBJ databases">
        <authorList>
            <person name="Corre E."/>
            <person name="Pelletier E."/>
            <person name="Niang G."/>
            <person name="Scheremetjew M."/>
            <person name="Finn R."/>
            <person name="Kale V."/>
            <person name="Holt S."/>
            <person name="Cochrane G."/>
            <person name="Meng A."/>
            <person name="Brown T."/>
            <person name="Cohen L."/>
        </authorList>
    </citation>
    <scope>NUCLEOTIDE SEQUENCE</scope>
    <source>
        <strain evidence="3">NIES-381</strain>
    </source>
</reference>
<evidence type="ECO:0000256" key="2">
    <source>
        <dbReference type="SAM" id="SignalP"/>
    </source>
</evidence>
<accession>A0A7S1NGA2</accession>
<evidence type="ECO:0000256" key="1">
    <source>
        <dbReference type="SAM" id="MobiDB-lite"/>
    </source>
</evidence>
<gene>
    <name evidence="3" type="ORF">EGYM00392_LOCUS29022</name>
</gene>
<dbReference type="EMBL" id="HBGA01077750">
    <property type="protein sequence ID" value="CAD9017912.1"/>
    <property type="molecule type" value="Transcribed_RNA"/>
</dbReference>
<feature type="region of interest" description="Disordered" evidence="1">
    <location>
        <begin position="86"/>
        <end position="109"/>
    </location>
</feature>
<sequence length="109" mass="11907">MESLMGGSTCLHAFACLGLILAYLDGNLLETDPTEEAKKGARQNSAKAVMDVRRVPYSTQSTQSSPQTRLQHVYSTCSQMTAIVHSPHSMQSKESPYGEVHRPVRAGNQ</sequence>
<keyword evidence="2" id="KW-0732">Signal</keyword>
<name>A0A7S1NGA2_9EUGL</name>
<proteinExistence type="predicted"/>
<feature type="chain" id="PRO_5031321327" evidence="2">
    <location>
        <begin position="27"/>
        <end position="109"/>
    </location>
</feature>
<evidence type="ECO:0000313" key="3">
    <source>
        <dbReference type="EMBL" id="CAD9017912.1"/>
    </source>
</evidence>